<protein>
    <submittedName>
        <fullName evidence="1">Uncharacterized protein</fullName>
    </submittedName>
</protein>
<dbReference type="Proteomes" id="UP000054359">
    <property type="component" value="Unassembled WGS sequence"/>
</dbReference>
<gene>
    <name evidence="1" type="ORF">X975_18408</name>
</gene>
<evidence type="ECO:0000313" key="1">
    <source>
        <dbReference type="EMBL" id="KFM80514.1"/>
    </source>
</evidence>
<dbReference type="Gene3D" id="3.30.420.10">
    <property type="entry name" value="Ribonuclease H-like superfamily/Ribonuclease H"/>
    <property type="match status" value="1"/>
</dbReference>
<evidence type="ECO:0000313" key="2">
    <source>
        <dbReference type="Proteomes" id="UP000054359"/>
    </source>
</evidence>
<dbReference type="OrthoDB" id="6463035at2759"/>
<dbReference type="STRING" id="407821.A0A087UT25"/>
<dbReference type="InterPro" id="IPR036397">
    <property type="entry name" value="RNaseH_sf"/>
</dbReference>
<feature type="non-terminal residue" evidence="1">
    <location>
        <position position="89"/>
    </location>
</feature>
<sequence>MLDWMPGTVEQLAYSFAFIPPDISLWEYLTDKIYSRNTNTLLQDLNDVVSEDFLAILHELCAKPCANVSLQLRACSDADGKQVDYTMEK</sequence>
<organism evidence="1 2">
    <name type="scientific">Stegodyphus mimosarum</name>
    <name type="common">African social velvet spider</name>
    <dbReference type="NCBI Taxonomy" id="407821"/>
    <lineage>
        <taxon>Eukaryota</taxon>
        <taxon>Metazoa</taxon>
        <taxon>Ecdysozoa</taxon>
        <taxon>Arthropoda</taxon>
        <taxon>Chelicerata</taxon>
        <taxon>Arachnida</taxon>
        <taxon>Araneae</taxon>
        <taxon>Araneomorphae</taxon>
        <taxon>Entelegynae</taxon>
        <taxon>Eresoidea</taxon>
        <taxon>Eresidae</taxon>
        <taxon>Stegodyphus</taxon>
    </lineage>
</organism>
<dbReference type="GO" id="GO:0003676">
    <property type="term" value="F:nucleic acid binding"/>
    <property type="evidence" value="ECO:0007669"/>
    <property type="project" value="InterPro"/>
</dbReference>
<dbReference type="EMBL" id="KK121466">
    <property type="protein sequence ID" value="KFM80514.1"/>
    <property type="molecule type" value="Genomic_DNA"/>
</dbReference>
<accession>A0A087UT25</accession>
<reference evidence="1 2" key="1">
    <citation type="submission" date="2013-11" db="EMBL/GenBank/DDBJ databases">
        <title>Genome sequencing of Stegodyphus mimosarum.</title>
        <authorList>
            <person name="Bechsgaard J."/>
        </authorList>
    </citation>
    <scope>NUCLEOTIDE SEQUENCE [LARGE SCALE GENOMIC DNA]</scope>
</reference>
<name>A0A087UT25_STEMI</name>
<dbReference type="AlphaFoldDB" id="A0A087UT25"/>
<keyword evidence="2" id="KW-1185">Reference proteome</keyword>
<proteinExistence type="predicted"/>